<evidence type="ECO:0000256" key="1">
    <source>
        <dbReference type="SAM" id="MobiDB-lite"/>
    </source>
</evidence>
<organism evidence="2 3">
    <name type="scientific">Riccia fluitans</name>
    <dbReference type="NCBI Taxonomy" id="41844"/>
    <lineage>
        <taxon>Eukaryota</taxon>
        <taxon>Viridiplantae</taxon>
        <taxon>Streptophyta</taxon>
        <taxon>Embryophyta</taxon>
        <taxon>Marchantiophyta</taxon>
        <taxon>Marchantiopsida</taxon>
        <taxon>Marchantiidae</taxon>
        <taxon>Marchantiales</taxon>
        <taxon>Ricciaceae</taxon>
        <taxon>Riccia</taxon>
    </lineage>
</organism>
<sequence length="90" mass="9920">MALGFRWSENLSSSSLVREEEEKSSTEVGRRGISALVAVCQKAKRVRCCESSLKEGFFRLWRSTNAANAVAVLTEKLEASASESTPRLKP</sequence>
<keyword evidence="3" id="KW-1185">Reference proteome</keyword>
<dbReference type="EMBL" id="JBHFFA010000001">
    <property type="protein sequence ID" value="KAL2653709.1"/>
    <property type="molecule type" value="Genomic_DNA"/>
</dbReference>
<evidence type="ECO:0000313" key="2">
    <source>
        <dbReference type="EMBL" id="KAL2653709.1"/>
    </source>
</evidence>
<comment type="caution">
    <text evidence="2">The sequence shown here is derived from an EMBL/GenBank/DDBJ whole genome shotgun (WGS) entry which is preliminary data.</text>
</comment>
<proteinExistence type="predicted"/>
<dbReference type="Proteomes" id="UP001605036">
    <property type="component" value="Unassembled WGS sequence"/>
</dbReference>
<name>A0ABD1ZTI1_9MARC</name>
<protein>
    <submittedName>
        <fullName evidence="2">Uncharacterized protein</fullName>
    </submittedName>
</protein>
<dbReference type="AlphaFoldDB" id="A0ABD1ZTI1"/>
<accession>A0ABD1ZTI1</accession>
<feature type="compositionally biased region" description="Basic and acidic residues" evidence="1">
    <location>
        <begin position="17"/>
        <end position="29"/>
    </location>
</feature>
<reference evidence="2 3" key="1">
    <citation type="submission" date="2024-09" db="EMBL/GenBank/DDBJ databases">
        <title>Chromosome-scale assembly of Riccia fluitans.</title>
        <authorList>
            <person name="Paukszto L."/>
            <person name="Sawicki J."/>
            <person name="Karawczyk K."/>
            <person name="Piernik-Szablinska J."/>
            <person name="Szczecinska M."/>
            <person name="Mazdziarz M."/>
        </authorList>
    </citation>
    <scope>NUCLEOTIDE SEQUENCE [LARGE SCALE GENOMIC DNA]</scope>
    <source>
        <strain evidence="2">Rf_01</strain>
        <tissue evidence="2">Aerial parts of the thallus</tissue>
    </source>
</reference>
<evidence type="ECO:0000313" key="3">
    <source>
        <dbReference type="Proteomes" id="UP001605036"/>
    </source>
</evidence>
<gene>
    <name evidence="2" type="ORF">R1flu_021837</name>
</gene>
<feature type="region of interest" description="Disordered" evidence="1">
    <location>
        <begin position="1"/>
        <end position="29"/>
    </location>
</feature>